<protein>
    <submittedName>
        <fullName evidence="1">Spore photoproduct lyase family protein</fullName>
    </submittedName>
</protein>
<dbReference type="Proteomes" id="UP000185494">
    <property type="component" value="Chromosome 1"/>
</dbReference>
<dbReference type="GO" id="GO:0042601">
    <property type="term" value="C:endospore-forming forespore"/>
    <property type="evidence" value="ECO:0007669"/>
    <property type="project" value="TreeGrafter"/>
</dbReference>
<evidence type="ECO:0000313" key="1">
    <source>
        <dbReference type="EMBL" id="APT57919.1"/>
    </source>
</evidence>
<dbReference type="GO" id="GO:1904047">
    <property type="term" value="F:S-adenosyl-L-methionine binding"/>
    <property type="evidence" value="ECO:0007669"/>
    <property type="project" value="TreeGrafter"/>
</dbReference>
<organism evidence="1 2">
    <name type="scientific">Roseomonas gilardii</name>
    <dbReference type="NCBI Taxonomy" id="257708"/>
    <lineage>
        <taxon>Bacteria</taxon>
        <taxon>Pseudomonadati</taxon>
        <taxon>Pseudomonadota</taxon>
        <taxon>Alphaproteobacteria</taxon>
        <taxon>Acetobacterales</taxon>
        <taxon>Roseomonadaceae</taxon>
        <taxon>Roseomonas</taxon>
    </lineage>
</organism>
<dbReference type="Pfam" id="PF20903">
    <property type="entry name" value="SPL"/>
    <property type="match status" value="1"/>
</dbReference>
<dbReference type="GO" id="GO:0003913">
    <property type="term" value="F:DNA photolyase activity"/>
    <property type="evidence" value="ECO:0007669"/>
    <property type="project" value="TreeGrafter"/>
</dbReference>
<name>A0A1L7AGU5_9PROT</name>
<dbReference type="Gene3D" id="3.80.30.30">
    <property type="match status" value="1"/>
</dbReference>
<dbReference type="GO" id="GO:0051539">
    <property type="term" value="F:4 iron, 4 sulfur cluster binding"/>
    <property type="evidence" value="ECO:0007669"/>
    <property type="project" value="TreeGrafter"/>
</dbReference>
<dbReference type="PANTHER" id="PTHR37822">
    <property type="entry name" value="SPORE PHOTOPRODUCT LYASE-RELATED"/>
    <property type="match status" value="1"/>
</dbReference>
<gene>
    <name evidence="1" type="ORF">RGI145_13140</name>
</gene>
<keyword evidence="1" id="KW-0456">Lyase</keyword>
<dbReference type="RefSeq" id="WP_075798731.1">
    <property type="nucleotide sequence ID" value="NZ_CP015583.1"/>
</dbReference>
<dbReference type="NCBIfam" id="TIGR03886">
    <property type="entry name" value="lyase_spl_fam"/>
    <property type="match status" value="1"/>
</dbReference>
<dbReference type="PANTHER" id="PTHR37822:SF2">
    <property type="entry name" value="SPORE PHOTOPRODUCT LYASE"/>
    <property type="match status" value="1"/>
</dbReference>
<accession>A0A1L7AGU5</accession>
<dbReference type="eggNOG" id="COG1533">
    <property type="taxonomic scope" value="Bacteria"/>
</dbReference>
<reference evidence="1 2" key="1">
    <citation type="submission" date="2016-05" db="EMBL/GenBank/DDBJ databases">
        <title>Complete Genome and Methylome Analysis of Psychrotrophic Bacterial Isolates from Antarctic Lake Untersee.</title>
        <authorList>
            <person name="Fomenkov A."/>
            <person name="Akimov V.N."/>
            <person name="Vasilyeva L.V."/>
            <person name="Andersen D."/>
            <person name="Vincze T."/>
            <person name="Roberts R.J."/>
        </authorList>
    </citation>
    <scope>NUCLEOTIDE SEQUENCE [LARGE SCALE GENOMIC DNA]</scope>
    <source>
        <strain evidence="1 2">U14-5</strain>
    </source>
</reference>
<dbReference type="EMBL" id="CP015583">
    <property type="protein sequence ID" value="APT57919.1"/>
    <property type="molecule type" value="Genomic_DNA"/>
</dbReference>
<dbReference type="STRING" id="257708.RGI145_13140"/>
<sequence>MLPAHLLDPRTIFLEPAVRDGERGREILARFPEARQVEVASHWSIPELREGAAEDWLAAKRDVLVLGVKKTLACRPNGRSADFIAPSVSNGCAMACAYCYVARRKGHANPVTVFTNIDAITGFIARHAARQGMKLEPNQVDARDWVYDIGENGDLSVDAAISGNVRDLVALFRGLPNAKGSFATKFANPAILDYDPRGRTRVRVSLMPEARARLLDVRTSPVAERIGFAGEVFRAGYELHLNFSPVVVHEGWEAEWRELFRQIDSRLPEAAKQGLAAEVIMLTHSAGLHEVNLAWHPRAEELLWQPRWQEEKMSQNGARNLRYRHGVKGKLLQRFTAILGEVMPYCRIRYAF</sequence>
<evidence type="ECO:0000313" key="2">
    <source>
        <dbReference type="Proteomes" id="UP000185494"/>
    </source>
</evidence>
<dbReference type="KEGG" id="rgi:RGI145_13140"/>
<dbReference type="InterPro" id="IPR049539">
    <property type="entry name" value="SPL"/>
</dbReference>
<dbReference type="Gene3D" id="3.40.50.12110">
    <property type="match status" value="1"/>
</dbReference>
<dbReference type="AlphaFoldDB" id="A0A1L7AGU5"/>
<proteinExistence type="predicted"/>
<dbReference type="InterPro" id="IPR023805">
    <property type="entry name" value="Uncharacterised_Spl-rel"/>
</dbReference>